<dbReference type="GO" id="GO:0005737">
    <property type="term" value="C:cytoplasm"/>
    <property type="evidence" value="ECO:0007669"/>
    <property type="project" value="UniProtKB-SubCell"/>
</dbReference>
<comment type="subcellular location">
    <subcellularLocation>
        <location evidence="1">Cytoplasm</location>
    </subcellularLocation>
</comment>
<dbReference type="PROSITE" id="PS50837">
    <property type="entry name" value="NACHT"/>
    <property type="match status" value="1"/>
</dbReference>
<dbReference type="Gene3D" id="3.80.10.10">
    <property type="entry name" value="Ribonuclease Inhibitor"/>
    <property type="match status" value="2"/>
</dbReference>
<dbReference type="SUPFAM" id="SSF52047">
    <property type="entry name" value="RNI-like"/>
    <property type="match status" value="1"/>
</dbReference>
<dbReference type="InterPro" id="IPR029495">
    <property type="entry name" value="NACHT-assoc"/>
</dbReference>
<dbReference type="InterPro" id="IPR007111">
    <property type="entry name" value="NACHT_NTPase"/>
</dbReference>
<dbReference type="Gene3D" id="3.40.50.300">
    <property type="entry name" value="P-loop containing nucleotide triphosphate hydrolases"/>
    <property type="match status" value="1"/>
</dbReference>
<evidence type="ECO:0000256" key="6">
    <source>
        <dbReference type="ARBA" id="ARBA00022840"/>
    </source>
</evidence>
<keyword evidence="4" id="KW-0677">Repeat</keyword>
<dbReference type="Ensembl" id="ENSTRUT00000062530.1">
    <property type="protein sequence ID" value="ENSTRUP00000066619.1"/>
    <property type="gene ID" value="ENSTRUG00000026944.1"/>
</dbReference>
<evidence type="ECO:0000256" key="2">
    <source>
        <dbReference type="ARBA" id="ARBA00022490"/>
    </source>
</evidence>
<dbReference type="Pfam" id="PF05729">
    <property type="entry name" value="NACHT"/>
    <property type="match status" value="1"/>
</dbReference>
<dbReference type="Proteomes" id="UP000005226">
    <property type="component" value="Unplaced"/>
</dbReference>
<reference evidence="8" key="1">
    <citation type="journal article" date="2011" name="Genome Biol. Evol.">
        <title>Integration of the genetic map and genome assembly of fugu facilitates insights into distinct features of genome evolution in teleosts and mammals.</title>
        <authorList>
            <person name="Kai W."/>
            <person name="Kikuchi K."/>
            <person name="Tohari S."/>
            <person name="Chew A.K."/>
            <person name="Tay A."/>
            <person name="Fujiwara A."/>
            <person name="Hosoya S."/>
            <person name="Suetake H."/>
            <person name="Naruse K."/>
            <person name="Brenner S."/>
            <person name="Suzuki Y."/>
            <person name="Venkatesh B."/>
        </authorList>
    </citation>
    <scope>NUCLEOTIDE SEQUENCE [LARGE SCALE GENOMIC DNA]</scope>
</reference>
<evidence type="ECO:0000259" key="7">
    <source>
        <dbReference type="PROSITE" id="PS50837"/>
    </source>
</evidence>
<dbReference type="GeneTree" id="ENSGT01070000253760"/>
<name>A0A674MZA0_TAKRU</name>
<dbReference type="Pfam" id="PF17779">
    <property type="entry name" value="WHD_NOD2"/>
    <property type="match status" value="1"/>
</dbReference>
<dbReference type="InterPro" id="IPR051261">
    <property type="entry name" value="NLR"/>
</dbReference>
<dbReference type="GO" id="GO:0005524">
    <property type="term" value="F:ATP binding"/>
    <property type="evidence" value="ECO:0007669"/>
    <property type="project" value="UniProtKB-KW"/>
</dbReference>
<evidence type="ECO:0000256" key="5">
    <source>
        <dbReference type="ARBA" id="ARBA00022741"/>
    </source>
</evidence>
<dbReference type="InterPro" id="IPR001611">
    <property type="entry name" value="Leu-rich_rpt"/>
</dbReference>
<keyword evidence="2" id="KW-0963">Cytoplasm</keyword>
<dbReference type="SMART" id="SM00368">
    <property type="entry name" value="LRR_RI"/>
    <property type="match status" value="5"/>
</dbReference>
<evidence type="ECO:0000313" key="8">
    <source>
        <dbReference type="Ensembl" id="ENSTRUP00000066619.1"/>
    </source>
</evidence>
<dbReference type="SMART" id="SM01288">
    <property type="entry name" value="FISNA"/>
    <property type="match status" value="1"/>
</dbReference>
<evidence type="ECO:0000256" key="3">
    <source>
        <dbReference type="ARBA" id="ARBA00022614"/>
    </source>
</evidence>
<dbReference type="Pfam" id="PF00560">
    <property type="entry name" value="LRR_1"/>
    <property type="match status" value="1"/>
</dbReference>
<dbReference type="SUPFAM" id="SSF52540">
    <property type="entry name" value="P-loop containing nucleoside triphosphate hydrolases"/>
    <property type="match status" value="1"/>
</dbReference>
<dbReference type="AlphaFoldDB" id="A0A674MZA0"/>
<accession>A0A674MZA0</accession>
<dbReference type="FunFam" id="3.40.50.300:FF:001524">
    <property type="entry name" value="Si:dkey-126g1.7"/>
    <property type="match status" value="1"/>
</dbReference>
<reference evidence="8" key="3">
    <citation type="submission" date="2025-09" db="UniProtKB">
        <authorList>
            <consortium name="Ensembl"/>
        </authorList>
    </citation>
    <scope>IDENTIFICATION</scope>
</reference>
<evidence type="ECO:0000313" key="9">
    <source>
        <dbReference type="Proteomes" id="UP000005226"/>
    </source>
</evidence>
<feature type="domain" description="NACHT" evidence="7">
    <location>
        <begin position="95"/>
        <end position="231"/>
    </location>
</feature>
<evidence type="ECO:0000256" key="1">
    <source>
        <dbReference type="ARBA" id="ARBA00004496"/>
    </source>
</evidence>
<dbReference type="Pfam" id="PF17776">
    <property type="entry name" value="NLRC4_HD2"/>
    <property type="match status" value="1"/>
</dbReference>
<keyword evidence="5" id="KW-0547">Nucleotide-binding</keyword>
<sequence>HGTPFPWAHHLQEGPGGVECIVCWVEVEGRDLAGSGTLLNKIYTELYITEGQSEEVDTQHEVRQLERISKKNIQDTPIKCQDIFKVLSEQQGHIRVVLTNGVAGVGKTFSVQKFSLDWAEGLENQDISLVLPLSCRELNLIRDEQHSLLSLLHVFHPTLQKIRAEDLTKTVWKLLFIFDGLDESRFSLGFNKHQVISDVTQVSSVDVLLVNLIQGNLLPSALIWITSRPAAAYQIPPSCVDRITEVRGFTDSQKEEYFRRRFSDEDLSKRIISHIKASRTLHIMCLIPVFCWITAIVLEDMMTREQRGELPQTLTDLYSHFLRELTKADKKLLLKLGRLAFEHLEKGNIMFYSEDLERCGLDVSEVSVYSGVCTEIFKRERVIFQKSVYCFVHLSIQEFLAAVYMFHCYTINKRIIESFPKYLKPNDFFRFVGLVDYDPVISLDGFLMRALMKSLKSENGHLDFFVRFLHGLSLESNQRILGGLLDQMENHPETIQKVLNNLKEVNSDEISPDRSINIFHCLMEMKDQSVHQEIQEFLKSEKKSERRLSEIHCSALAYLLQMSEEVLDELNLQQYNTSDEGRRRLIPAKSQSLTHYFCFIHNRLSGSVLSKSHCEVVASAMTSNPSHLRELSLSKNQSLTDAVVKLLSSAMMHPNCRLETLSLSEISCDSLASALRSNPSHLRVLDLSWNKLKDSAEKLLCGAVQDPLCKLETLRLSHCSLSEISCDSLASALRSNPSHLRELDLSLNKLKDPAVKLLCGALQDPLCKLETLRSVRDDPVLSQVFSPHKYDFL</sequence>
<proteinExistence type="predicted"/>
<protein>
    <recommendedName>
        <fullName evidence="7">NACHT domain-containing protein</fullName>
    </recommendedName>
</protein>
<dbReference type="Pfam" id="PF13516">
    <property type="entry name" value="LRR_6"/>
    <property type="match status" value="3"/>
</dbReference>
<evidence type="ECO:0000256" key="4">
    <source>
        <dbReference type="ARBA" id="ARBA00022737"/>
    </source>
</evidence>
<dbReference type="Pfam" id="PF14484">
    <property type="entry name" value="FISNA"/>
    <property type="match status" value="1"/>
</dbReference>
<keyword evidence="9" id="KW-1185">Reference proteome</keyword>
<dbReference type="InterPro" id="IPR041075">
    <property type="entry name" value="NOD1/2_WH"/>
</dbReference>
<keyword evidence="3" id="KW-0433">Leucine-rich repeat</keyword>
<reference evidence="8" key="2">
    <citation type="submission" date="2025-08" db="UniProtKB">
        <authorList>
            <consortium name="Ensembl"/>
        </authorList>
    </citation>
    <scope>IDENTIFICATION</scope>
</reference>
<dbReference type="InterPro" id="IPR027417">
    <property type="entry name" value="P-loop_NTPase"/>
</dbReference>
<dbReference type="InterPro" id="IPR032675">
    <property type="entry name" value="LRR_dom_sf"/>
</dbReference>
<dbReference type="PANTHER" id="PTHR24106">
    <property type="entry name" value="NACHT, LRR AND CARD DOMAINS-CONTAINING"/>
    <property type="match status" value="1"/>
</dbReference>
<keyword evidence="6" id="KW-0067">ATP-binding</keyword>
<organism evidence="8 9">
    <name type="scientific">Takifugu rubripes</name>
    <name type="common">Japanese pufferfish</name>
    <name type="synonym">Fugu rubripes</name>
    <dbReference type="NCBI Taxonomy" id="31033"/>
    <lineage>
        <taxon>Eukaryota</taxon>
        <taxon>Metazoa</taxon>
        <taxon>Chordata</taxon>
        <taxon>Craniata</taxon>
        <taxon>Vertebrata</taxon>
        <taxon>Euteleostomi</taxon>
        <taxon>Actinopterygii</taxon>
        <taxon>Neopterygii</taxon>
        <taxon>Teleostei</taxon>
        <taxon>Neoteleostei</taxon>
        <taxon>Acanthomorphata</taxon>
        <taxon>Eupercaria</taxon>
        <taxon>Tetraodontiformes</taxon>
        <taxon>Tetradontoidea</taxon>
        <taxon>Tetraodontidae</taxon>
        <taxon>Takifugu</taxon>
    </lineage>
</organism>
<dbReference type="InterPro" id="IPR041267">
    <property type="entry name" value="NLRP_HD2"/>
</dbReference>